<feature type="compositionally biased region" description="Low complexity" evidence="1">
    <location>
        <begin position="142"/>
        <end position="159"/>
    </location>
</feature>
<evidence type="ECO:0000313" key="2">
    <source>
        <dbReference type="EMBL" id="GJS76631.1"/>
    </source>
</evidence>
<keyword evidence="3" id="KW-1185">Reference proteome</keyword>
<dbReference type="Proteomes" id="UP001151760">
    <property type="component" value="Unassembled WGS sequence"/>
</dbReference>
<feature type="compositionally biased region" description="Polar residues" evidence="1">
    <location>
        <begin position="169"/>
        <end position="186"/>
    </location>
</feature>
<accession>A0ABQ4YGW3</accession>
<protein>
    <submittedName>
        <fullName evidence="2">Uncharacterized protein</fullName>
    </submittedName>
</protein>
<sequence>MVAYLEKSDGSEGFHQIINFLTTSHINYALTENPTIYASPTEQFWQTAALCPIEDRVMRITTKIDGKDKVVTEASIRRHLKLEDSDGINTLPNTEVFEQLARMCNMKRASKGYSRVITPLFETMLVQDQGKGPTILVVSHHTSTSGPLTSQPQSTTTVTTLETSSFRITSLPSLSPQIHQSPTSSPLRDITRQAAEIP</sequence>
<evidence type="ECO:0000313" key="3">
    <source>
        <dbReference type="Proteomes" id="UP001151760"/>
    </source>
</evidence>
<proteinExistence type="predicted"/>
<dbReference type="EMBL" id="BQNB010010389">
    <property type="protein sequence ID" value="GJS76631.1"/>
    <property type="molecule type" value="Genomic_DNA"/>
</dbReference>
<feature type="region of interest" description="Disordered" evidence="1">
    <location>
        <begin position="140"/>
        <end position="159"/>
    </location>
</feature>
<reference evidence="2" key="2">
    <citation type="submission" date="2022-01" db="EMBL/GenBank/DDBJ databases">
        <authorList>
            <person name="Yamashiro T."/>
            <person name="Shiraishi A."/>
            <person name="Satake H."/>
            <person name="Nakayama K."/>
        </authorList>
    </citation>
    <scope>NUCLEOTIDE SEQUENCE</scope>
</reference>
<name>A0ABQ4YGW3_9ASTR</name>
<reference evidence="2" key="1">
    <citation type="journal article" date="2022" name="Int. J. Mol. Sci.">
        <title>Draft Genome of Tanacetum Coccineum: Genomic Comparison of Closely Related Tanacetum-Family Plants.</title>
        <authorList>
            <person name="Yamashiro T."/>
            <person name="Shiraishi A."/>
            <person name="Nakayama K."/>
            <person name="Satake H."/>
        </authorList>
    </citation>
    <scope>NUCLEOTIDE SEQUENCE</scope>
</reference>
<organism evidence="2 3">
    <name type="scientific">Tanacetum coccineum</name>
    <dbReference type="NCBI Taxonomy" id="301880"/>
    <lineage>
        <taxon>Eukaryota</taxon>
        <taxon>Viridiplantae</taxon>
        <taxon>Streptophyta</taxon>
        <taxon>Embryophyta</taxon>
        <taxon>Tracheophyta</taxon>
        <taxon>Spermatophyta</taxon>
        <taxon>Magnoliopsida</taxon>
        <taxon>eudicotyledons</taxon>
        <taxon>Gunneridae</taxon>
        <taxon>Pentapetalae</taxon>
        <taxon>asterids</taxon>
        <taxon>campanulids</taxon>
        <taxon>Asterales</taxon>
        <taxon>Asteraceae</taxon>
        <taxon>Asteroideae</taxon>
        <taxon>Anthemideae</taxon>
        <taxon>Anthemidinae</taxon>
        <taxon>Tanacetum</taxon>
    </lineage>
</organism>
<evidence type="ECO:0000256" key="1">
    <source>
        <dbReference type="SAM" id="MobiDB-lite"/>
    </source>
</evidence>
<feature type="region of interest" description="Disordered" evidence="1">
    <location>
        <begin position="169"/>
        <end position="190"/>
    </location>
</feature>
<gene>
    <name evidence="2" type="ORF">Tco_0726512</name>
</gene>
<comment type="caution">
    <text evidence="2">The sequence shown here is derived from an EMBL/GenBank/DDBJ whole genome shotgun (WGS) entry which is preliminary data.</text>
</comment>